<organism evidence="3 4">
    <name type="scientific">Botryosphaeria dothidea</name>
    <dbReference type="NCBI Taxonomy" id="55169"/>
    <lineage>
        <taxon>Eukaryota</taxon>
        <taxon>Fungi</taxon>
        <taxon>Dikarya</taxon>
        <taxon>Ascomycota</taxon>
        <taxon>Pezizomycotina</taxon>
        <taxon>Dothideomycetes</taxon>
        <taxon>Dothideomycetes incertae sedis</taxon>
        <taxon>Botryosphaeriales</taxon>
        <taxon>Botryosphaeriaceae</taxon>
        <taxon>Botryosphaeria</taxon>
    </lineage>
</organism>
<keyword evidence="2" id="KW-0472">Membrane</keyword>
<dbReference type="Proteomes" id="UP000572817">
    <property type="component" value="Unassembled WGS sequence"/>
</dbReference>
<name>A0A8H4N0S0_9PEZI</name>
<feature type="transmembrane region" description="Helical" evidence="2">
    <location>
        <begin position="123"/>
        <end position="143"/>
    </location>
</feature>
<keyword evidence="2" id="KW-0812">Transmembrane</keyword>
<accession>A0A8H4N0S0</accession>
<reference evidence="3" key="1">
    <citation type="submission" date="2020-04" db="EMBL/GenBank/DDBJ databases">
        <title>Genome Assembly and Annotation of Botryosphaeria dothidea sdau 11-99, a Latent Pathogen of Apple Fruit Ring Rot in China.</title>
        <authorList>
            <person name="Yu C."/>
            <person name="Diao Y."/>
            <person name="Lu Q."/>
            <person name="Zhao J."/>
            <person name="Cui S."/>
            <person name="Peng C."/>
            <person name="He B."/>
            <person name="Liu H."/>
        </authorList>
    </citation>
    <scope>NUCLEOTIDE SEQUENCE [LARGE SCALE GENOMIC DNA]</scope>
    <source>
        <strain evidence="3">Sdau11-99</strain>
    </source>
</reference>
<keyword evidence="2" id="KW-1133">Transmembrane helix</keyword>
<keyword evidence="4" id="KW-1185">Reference proteome</keyword>
<evidence type="ECO:0000313" key="4">
    <source>
        <dbReference type="Proteomes" id="UP000572817"/>
    </source>
</evidence>
<evidence type="ECO:0000313" key="3">
    <source>
        <dbReference type="EMBL" id="KAF4306504.1"/>
    </source>
</evidence>
<dbReference type="OrthoDB" id="2550114at2759"/>
<protein>
    <submittedName>
        <fullName evidence="3">Uncharacterized protein</fullName>
    </submittedName>
</protein>
<comment type="caution">
    <text evidence="3">The sequence shown here is derived from an EMBL/GenBank/DDBJ whole genome shotgun (WGS) entry which is preliminary data.</text>
</comment>
<evidence type="ECO:0000256" key="1">
    <source>
        <dbReference type="SAM" id="MobiDB-lite"/>
    </source>
</evidence>
<feature type="transmembrane region" description="Helical" evidence="2">
    <location>
        <begin position="12"/>
        <end position="34"/>
    </location>
</feature>
<dbReference type="EMBL" id="WWBZ02000033">
    <property type="protein sequence ID" value="KAF4306504.1"/>
    <property type="molecule type" value="Genomic_DNA"/>
</dbReference>
<proteinExistence type="predicted"/>
<feature type="region of interest" description="Disordered" evidence="1">
    <location>
        <begin position="152"/>
        <end position="178"/>
    </location>
</feature>
<dbReference type="PANTHER" id="PTHR39605:SF1">
    <property type="entry name" value="MAJOR FACILITATOR SUPERFAMILY (MFS) PROFILE DOMAIN-CONTAINING PROTEIN"/>
    <property type="match status" value="1"/>
</dbReference>
<evidence type="ECO:0000256" key="2">
    <source>
        <dbReference type="SAM" id="Phobius"/>
    </source>
</evidence>
<dbReference type="PANTHER" id="PTHR39605">
    <property type="entry name" value="MAJOR FACILITATOR SUPERFAMILY (MFS) PROFILE DOMAIN-CONTAINING PROTEIN"/>
    <property type="match status" value="1"/>
</dbReference>
<feature type="transmembrane region" description="Helical" evidence="2">
    <location>
        <begin position="46"/>
        <end position="71"/>
    </location>
</feature>
<gene>
    <name evidence="3" type="ORF">GTA08_BOTSDO05494</name>
</gene>
<sequence>MDVFYSYTYGTAAWFTVQAAPLIGSPTMIAALLSPQVREATILEIYFSRSLGFTLITMGVLTVLLTGSVPLSSRLSSGAATTDPEDPKAPYALPTLTVTTVYHAAAAFYMYAMWNGEGVSSFALGMAGSTVLAAVGLWCILFASSDGRISRKTGADKRTSGFPFKNNEADKRKVKKAH</sequence>
<dbReference type="AlphaFoldDB" id="A0A8H4N0S0"/>